<comment type="subcellular location">
    <subcellularLocation>
        <location evidence="1">Cell outer membrane</location>
        <topology evidence="1">Multi-pass membrane protein</topology>
    </subcellularLocation>
</comment>
<dbReference type="InterPro" id="IPR012910">
    <property type="entry name" value="Plug_dom"/>
</dbReference>
<evidence type="ECO:0000256" key="2">
    <source>
        <dbReference type="ARBA" id="ARBA00022448"/>
    </source>
</evidence>
<accession>A0A1G4G9Q2</accession>
<dbReference type="Proteomes" id="UP000178485">
    <property type="component" value="Chromosome i"/>
</dbReference>
<organism evidence="9 10">
    <name type="scientific">Petrimonas mucosa</name>
    <dbReference type="NCBI Taxonomy" id="1642646"/>
    <lineage>
        <taxon>Bacteria</taxon>
        <taxon>Pseudomonadati</taxon>
        <taxon>Bacteroidota</taxon>
        <taxon>Bacteroidia</taxon>
        <taxon>Bacteroidales</taxon>
        <taxon>Dysgonomonadaceae</taxon>
        <taxon>Petrimonas</taxon>
    </lineage>
</organism>
<evidence type="ECO:0000256" key="7">
    <source>
        <dbReference type="SAM" id="SignalP"/>
    </source>
</evidence>
<keyword evidence="3" id="KW-1134">Transmembrane beta strand</keyword>
<evidence type="ECO:0000256" key="5">
    <source>
        <dbReference type="ARBA" id="ARBA00023136"/>
    </source>
</evidence>
<dbReference type="InterPro" id="IPR036942">
    <property type="entry name" value="Beta-barrel_TonB_sf"/>
</dbReference>
<sequence length="794" mass="88763">MKKLSVSLSLLFTVLALFSQKGSIEGRVLNATTNEPIEFANIQVVGTSVGTTSDMEGNFIFTNIDPGFVRLAASFIGFETTFSPEIQILGNQITFIDIELTETALSLDEVEVRPSFTLKRIESPVSILTIGVQEIEKSAGVNRDVSKAMQTLPGVGATDPNRNDLIVRGGGPSENLFYLDGIEIPVINHFATQGSSGGVVGVVNPDFVREISFYTGAFPANRPNTLSSVMEIRQKDGSRDRVHSKISIGASDAALTVDGPAGAASSFIVSARQSYLQLLFKAIGLPFLPTYNDFQVKFKHAVDAKNELTFIGIGAIDNMTLNTGLQETGTEAQRYLLGYLPVYNQWNYATGIVYKHFGTGYYDTWVLSRNMLRNKNYKYRDNDEDKPKTLDYLSDETENKLRFERLYSELPVKLMLGGGVEYANYANSTSMLTFRDGAVRSIDYDTRLGLFGYQAFAQVSDEYLKHRLKLSLGISAAGNNFNSNMGNPLNQFSPRLSASYLLADKWDINANFGRYAMQPAYTSLGFKDANGDFVNRNEGVKYIKSNQAIVGLEFRPKSNMRMTLEGFYKGYHDYPLSVYEGISLASKGTEYGQVGDEEIRSAGKGRAYGFELFSRIVDWNRLNITTTYTFFRSEFTDMEGIYRPSSWDTRHMLNLISSYSLPGNWNLSARWRFVGGAPYTPVDMELSTNKAAWNVTNRAYIDYDSFNSLRLSNSHQLDIRIDKEIYFKKWTLNIYADVQNAYNFKSQGQPIYTNKGLDGAVMDDPADPENRQLIRVIEAYSGTLLPTVGIMVRM</sequence>
<dbReference type="Pfam" id="PF07715">
    <property type="entry name" value="Plug"/>
    <property type="match status" value="1"/>
</dbReference>
<dbReference type="Pfam" id="PF13715">
    <property type="entry name" value="CarbopepD_reg_2"/>
    <property type="match status" value="1"/>
</dbReference>
<dbReference type="InterPro" id="IPR039426">
    <property type="entry name" value="TonB-dep_rcpt-like"/>
</dbReference>
<proteinExistence type="predicted"/>
<dbReference type="Gene3D" id="2.170.130.10">
    <property type="entry name" value="TonB-dependent receptor, plug domain"/>
    <property type="match status" value="1"/>
</dbReference>
<evidence type="ECO:0000313" key="10">
    <source>
        <dbReference type="Proteomes" id="UP000178485"/>
    </source>
</evidence>
<feature type="domain" description="TonB-dependent receptor plug" evidence="8">
    <location>
        <begin position="121"/>
        <end position="220"/>
    </location>
</feature>
<name>A0A1G4G9Q2_9BACT</name>
<keyword evidence="7" id="KW-0732">Signal</keyword>
<feature type="signal peptide" evidence="7">
    <location>
        <begin position="1"/>
        <end position="19"/>
    </location>
</feature>
<dbReference type="EMBL" id="LT608328">
    <property type="protein sequence ID" value="SCM59273.1"/>
    <property type="molecule type" value="Genomic_DNA"/>
</dbReference>
<evidence type="ECO:0000256" key="4">
    <source>
        <dbReference type="ARBA" id="ARBA00022692"/>
    </source>
</evidence>
<dbReference type="Gene3D" id="2.60.40.1120">
    <property type="entry name" value="Carboxypeptidase-like, regulatory domain"/>
    <property type="match status" value="1"/>
</dbReference>
<dbReference type="Gene3D" id="2.40.170.20">
    <property type="entry name" value="TonB-dependent receptor, beta-barrel domain"/>
    <property type="match status" value="1"/>
</dbReference>
<evidence type="ECO:0000256" key="1">
    <source>
        <dbReference type="ARBA" id="ARBA00004571"/>
    </source>
</evidence>
<keyword evidence="5" id="KW-0472">Membrane</keyword>
<dbReference type="GO" id="GO:0044718">
    <property type="term" value="P:siderophore transmembrane transport"/>
    <property type="evidence" value="ECO:0007669"/>
    <property type="project" value="TreeGrafter"/>
</dbReference>
<evidence type="ECO:0000259" key="8">
    <source>
        <dbReference type="Pfam" id="PF07715"/>
    </source>
</evidence>
<dbReference type="GO" id="GO:0009279">
    <property type="term" value="C:cell outer membrane"/>
    <property type="evidence" value="ECO:0007669"/>
    <property type="project" value="UniProtKB-SubCell"/>
</dbReference>
<keyword evidence="4" id="KW-0812">Transmembrane</keyword>
<dbReference type="SUPFAM" id="SSF49464">
    <property type="entry name" value="Carboxypeptidase regulatory domain-like"/>
    <property type="match status" value="1"/>
</dbReference>
<dbReference type="PANTHER" id="PTHR30069:SF57">
    <property type="entry name" value="TONB-DEPENDENT RECEPTOR"/>
    <property type="match status" value="1"/>
</dbReference>
<evidence type="ECO:0000256" key="3">
    <source>
        <dbReference type="ARBA" id="ARBA00022452"/>
    </source>
</evidence>
<feature type="chain" id="PRO_5009604004" evidence="7">
    <location>
        <begin position="20"/>
        <end position="794"/>
    </location>
</feature>
<dbReference type="InterPro" id="IPR008969">
    <property type="entry name" value="CarboxyPept-like_regulatory"/>
</dbReference>
<evidence type="ECO:0000256" key="6">
    <source>
        <dbReference type="ARBA" id="ARBA00023237"/>
    </source>
</evidence>
<dbReference type="GO" id="GO:0015344">
    <property type="term" value="F:siderophore uptake transmembrane transporter activity"/>
    <property type="evidence" value="ECO:0007669"/>
    <property type="project" value="TreeGrafter"/>
</dbReference>
<dbReference type="AlphaFoldDB" id="A0A1G4G9Q2"/>
<keyword evidence="2" id="KW-0813">Transport</keyword>
<dbReference type="InterPro" id="IPR037066">
    <property type="entry name" value="Plug_dom_sf"/>
</dbReference>
<dbReference type="RefSeq" id="WP_071137589.1">
    <property type="nucleotide sequence ID" value="NZ_DUQN01000032.1"/>
</dbReference>
<protein>
    <submittedName>
        <fullName evidence="9">Membrane protein</fullName>
    </submittedName>
</protein>
<keyword evidence="10" id="KW-1185">Reference proteome</keyword>
<evidence type="ECO:0000313" key="9">
    <source>
        <dbReference type="EMBL" id="SCM59273.1"/>
    </source>
</evidence>
<reference evidence="9 10" key="1">
    <citation type="submission" date="2016-08" db="EMBL/GenBank/DDBJ databases">
        <authorList>
            <person name="Seilhamer J.J."/>
        </authorList>
    </citation>
    <scope>NUCLEOTIDE SEQUENCE [LARGE SCALE GENOMIC DNA]</scope>
    <source>
        <strain evidence="9">ING2-E5A</strain>
    </source>
</reference>
<dbReference type="STRING" id="1642646.ING2E5A_2476"/>
<gene>
    <name evidence="9" type="ORF">ING2E5A_2476</name>
</gene>
<dbReference type="PANTHER" id="PTHR30069">
    <property type="entry name" value="TONB-DEPENDENT OUTER MEMBRANE RECEPTOR"/>
    <property type="match status" value="1"/>
</dbReference>
<keyword evidence="6" id="KW-0998">Cell outer membrane</keyword>
<dbReference type="KEGG" id="pmuc:ING2E5A_2476"/>
<dbReference type="SUPFAM" id="SSF56935">
    <property type="entry name" value="Porins"/>
    <property type="match status" value="1"/>
</dbReference>